<dbReference type="EMBL" id="CP157483">
    <property type="protein sequence ID" value="XBO45517.1"/>
    <property type="molecule type" value="Genomic_DNA"/>
</dbReference>
<keyword evidence="2" id="KW-0472">Membrane</keyword>
<name>A0AAU7JYI9_9MICO</name>
<evidence type="ECO:0000313" key="3">
    <source>
        <dbReference type="EMBL" id="XBO45517.1"/>
    </source>
</evidence>
<sequence length="266" mass="27376">MAGTRHLPLRRWIVRTTIGSFSLAAFMGIVALLTGGGFGPTERRVLLTTLLVGVASIAVLSYLSTAGRRSQPVGVAGGISVLVPLACGLFIIWGVDLERGPSEGLGRTFGVGAVVAATLAQASLLLAVADSARRWVTRMLFGTLAMAAVLAVMVCVPILGYEPKGSGYFRVLGVVAILDVLGTVVLPAVVRFGAGTTRAATPPTGTRRGELHPSEAPPELPASLEARLTAYATSRGTTREAVVAEALEEYLDAAEHRSGSGSGVAG</sequence>
<keyword evidence="2" id="KW-1133">Transmembrane helix</keyword>
<dbReference type="RefSeq" id="WP_406833019.1">
    <property type="nucleotide sequence ID" value="NZ_CP157483.1"/>
</dbReference>
<feature type="transmembrane region" description="Helical" evidence="2">
    <location>
        <begin position="167"/>
        <end position="190"/>
    </location>
</feature>
<accession>A0AAU7JYI9</accession>
<feature type="transmembrane region" description="Helical" evidence="2">
    <location>
        <begin position="12"/>
        <end position="33"/>
    </location>
</feature>
<feature type="transmembrane region" description="Helical" evidence="2">
    <location>
        <begin position="107"/>
        <end position="128"/>
    </location>
</feature>
<evidence type="ECO:0008006" key="4">
    <source>
        <dbReference type="Google" id="ProtNLM"/>
    </source>
</evidence>
<keyword evidence="2" id="KW-0812">Transmembrane</keyword>
<reference evidence="3" key="1">
    <citation type="submission" date="2024-05" db="EMBL/GenBank/DDBJ databases">
        <authorList>
            <person name="Kim S."/>
            <person name="Heo J."/>
            <person name="Choi H."/>
            <person name="Choi Y."/>
            <person name="Kwon S.-W."/>
            <person name="Kim Y."/>
        </authorList>
    </citation>
    <scope>NUCLEOTIDE SEQUENCE</scope>
    <source>
        <strain evidence="3">KACC 23699</strain>
    </source>
</reference>
<evidence type="ECO:0000256" key="2">
    <source>
        <dbReference type="SAM" id="Phobius"/>
    </source>
</evidence>
<protein>
    <recommendedName>
        <fullName evidence="4">Ribbon-helix-helix protein, CopG family</fullName>
    </recommendedName>
</protein>
<evidence type="ECO:0000256" key="1">
    <source>
        <dbReference type="SAM" id="MobiDB-lite"/>
    </source>
</evidence>
<feature type="compositionally biased region" description="Low complexity" evidence="1">
    <location>
        <begin position="197"/>
        <end position="206"/>
    </location>
</feature>
<feature type="region of interest" description="Disordered" evidence="1">
    <location>
        <begin position="197"/>
        <end position="219"/>
    </location>
</feature>
<feature type="transmembrane region" description="Helical" evidence="2">
    <location>
        <begin position="45"/>
        <end position="63"/>
    </location>
</feature>
<organism evidence="3">
    <name type="scientific">Pedococcus sp. KACC 23699</name>
    <dbReference type="NCBI Taxonomy" id="3149228"/>
    <lineage>
        <taxon>Bacteria</taxon>
        <taxon>Bacillati</taxon>
        <taxon>Actinomycetota</taxon>
        <taxon>Actinomycetes</taxon>
        <taxon>Micrococcales</taxon>
        <taxon>Intrasporangiaceae</taxon>
        <taxon>Pedococcus</taxon>
    </lineage>
</organism>
<feature type="transmembrane region" description="Helical" evidence="2">
    <location>
        <begin position="75"/>
        <end position="95"/>
    </location>
</feature>
<proteinExistence type="predicted"/>
<gene>
    <name evidence="3" type="ORF">ABEG17_09350</name>
</gene>
<dbReference type="AlphaFoldDB" id="A0AAU7JYI9"/>
<feature type="transmembrane region" description="Helical" evidence="2">
    <location>
        <begin position="140"/>
        <end position="161"/>
    </location>
</feature>